<proteinExistence type="predicted"/>
<accession>A0ABQ1H314</accession>
<evidence type="ECO:0000313" key="1">
    <source>
        <dbReference type="EMBL" id="GGA55992.1"/>
    </source>
</evidence>
<sequence length="119" mass="14335">MEKSDCDLLEKIREILSRRGEDRCSIYYRADLRIDGKVYENCAIQGHLLDFISRLMAPDTYPQVRFFTRFTAWDDERMVADTKKVELIRWYAPKDAPMKWLKRWKRWVCHRSNSLISGN</sequence>
<dbReference type="EMBL" id="BMEX01000020">
    <property type="protein sequence ID" value="GGA55992.1"/>
    <property type="molecule type" value="Genomic_DNA"/>
</dbReference>
<comment type="caution">
    <text evidence="1">The sequence shown here is derived from an EMBL/GenBank/DDBJ whole genome shotgun (WGS) entry which is preliminary data.</text>
</comment>
<keyword evidence="2" id="KW-1185">Reference proteome</keyword>
<dbReference type="Proteomes" id="UP000617979">
    <property type="component" value="Unassembled WGS sequence"/>
</dbReference>
<name>A0ABQ1H314_9BACL</name>
<protein>
    <submittedName>
        <fullName evidence="1">Uncharacterized protein</fullName>
    </submittedName>
</protein>
<gene>
    <name evidence="1" type="ORF">GCM10007416_31490</name>
</gene>
<evidence type="ECO:0000313" key="2">
    <source>
        <dbReference type="Proteomes" id="UP000617979"/>
    </source>
</evidence>
<reference evidence="2" key="1">
    <citation type="journal article" date="2019" name="Int. J. Syst. Evol. Microbiol.">
        <title>The Global Catalogue of Microorganisms (GCM) 10K type strain sequencing project: providing services to taxonomists for standard genome sequencing and annotation.</title>
        <authorList>
            <consortium name="The Broad Institute Genomics Platform"/>
            <consortium name="The Broad Institute Genome Sequencing Center for Infectious Disease"/>
            <person name="Wu L."/>
            <person name="Ma J."/>
        </authorList>
    </citation>
    <scope>NUCLEOTIDE SEQUENCE [LARGE SCALE GENOMIC DNA]</scope>
    <source>
        <strain evidence="2">CGMCC 1.12404</strain>
    </source>
</reference>
<dbReference type="RefSeq" id="WP_188433473.1">
    <property type="nucleotide sequence ID" value="NZ_BMEX01000020.1"/>
</dbReference>
<organism evidence="1 2">
    <name type="scientific">Kroppenstedtia guangzhouensis</name>
    <dbReference type="NCBI Taxonomy" id="1274356"/>
    <lineage>
        <taxon>Bacteria</taxon>
        <taxon>Bacillati</taxon>
        <taxon>Bacillota</taxon>
        <taxon>Bacilli</taxon>
        <taxon>Bacillales</taxon>
        <taxon>Thermoactinomycetaceae</taxon>
        <taxon>Kroppenstedtia</taxon>
    </lineage>
</organism>